<protein>
    <submittedName>
        <fullName evidence="1">Uncharacterized protein</fullName>
    </submittedName>
</protein>
<dbReference type="EMBL" id="AYKW01000004">
    <property type="protein sequence ID" value="PIL34952.1"/>
    <property type="molecule type" value="Genomic_DNA"/>
</dbReference>
<accession>A0A2G8SMG2</accession>
<evidence type="ECO:0000313" key="1">
    <source>
        <dbReference type="EMBL" id="PIL34952.1"/>
    </source>
</evidence>
<comment type="caution">
    <text evidence="1">The sequence shown here is derived from an EMBL/GenBank/DDBJ whole genome shotgun (WGS) entry which is preliminary data.</text>
</comment>
<organism evidence="1 2">
    <name type="scientific">Ganoderma sinense ZZ0214-1</name>
    <dbReference type="NCBI Taxonomy" id="1077348"/>
    <lineage>
        <taxon>Eukaryota</taxon>
        <taxon>Fungi</taxon>
        <taxon>Dikarya</taxon>
        <taxon>Basidiomycota</taxon>
        <taxon>Agaricomycotina</taxon>
        <taxon>Agaricomycetes</taxon>
        <taxon>Polyporales</taxon>
        <taxon>Polyporaceae</taxon>
        <taxon>Ganoderma</taxon>
    </lineage>
</organism>
<reference evidence="1 2" key="1">
    <citation type="journal article" date="2015" name="Sci. Rep.">
        <title>Chromosome-level genome map provides insights into diverse defense mechanisms in the medicinal fungus Ganoderma sinense.</title>
        <authorList>
            <person name="Zhu Y."/>
            <person name="Xu J."/>
            <person name="Sun C."/>
            <person name="Zhou S."/>
            <person name="Xu H."/>
            <person name="Nelson D.R."/>
            <person name="Qian J."/>
            <person name="Song J."/>
            <person name="Luo H."/>
            <person name="Xiang L."/>
            <person name="Li Y."/>
            <person name="Xu Z."/>
            <person name="Ji A."/>
            <person name="Wang L."/>
            <person name="Lu S."/>
            <person name="Hayward A."/>
            <person name="Sun W."/>
            <person name="Li X."/>
            <person name="Schwartz D.C."/>
            <person name="Wang Y."/>
            <person name="Chen S."/>
        </authorList>
    </citation>
    <scope>NUCLEOTIDE SEQUENCE [LARGE SCALE GENOMIC DNA]</scope>
    <source>
        <strain evidence="1 2">ZZ0214-1</strain>
    </source>
</reference>
<dbReference type="AlphaFoldDB" id="A0A2G8SMG2"/>
<gene>
    <name evidence="1" type="ORF">GSI_02739</name>
</gene>
<name>A0A2G8SMG2_9APHY</name>
<dbReference type="Proteomes" id="UP000230002">
    <property type="component" value="Unassembled WGS sequence"/>
</dbReference>
<proteinExistence type="predicted"/>
<dbReference type="OrthoDB" id="2742223at2759"/>
<sequence>MVQRIDLGAREQRFVLLDDTYVLVLPQHHDSGAHSDSEPHLTVFRLSPSSPSSPICVFQLPSVTLRPGEIIAGRSMCTSRHPPVPEGHFHDDPSMSMVVLMHYINIETQSHPIRCRVSHLLIPCAALLAQIRAVFDSNPDPLAPPRLVPWRDWGPHRSLRLVLPVHPHPDHISDYLSLIPYGSRMPVVTFDDPGCTRASVYVFDINPLVVRHALHTLASQSESGESTTATAIVEDVEAVLPGVVDPENSAIPFVVYRFGIPLPAVERPTWRVIQAVRMSMTGFTVTFGLGLRETDHTWTV</sequence>
<evidence type="ECO:0000313" key="2">
    <source>
        <dbReference type="Proteomes" id="UP000230002"/>
    </source>
</evidence>
<keyword evidence="2" id="KW-1185">Reference proteome</keyword>